<reference evidence="4" key="1">
    <citation type="submission" date="2018-01" db="EMBL/GenBank/DDBJ databases">
        <authorList>
            <consortium name="Urmite Genomes"/>
        </authorList>
    </citation>
    <scope>NUCLEOTIDE SEQUENCE [LARGE SCALE GENOMIC DNA]</scope>
    <source>
        <strain evidence="4">AFP003</strain>
    </source>
</reference>
<dbReference type="InterPro" id="IPR057746">
    <property type="entry name" value="CpnT-like_N"/>
</dbReference>
<organism evidence="4 5">
    <name type="scientific">Mycobacterium ahvazicum</name>
    <dbReference type="NCBI Taxonomy" id="1964395"/>
    <lineage>
        <taxon>Bacteria</taxon>
        <taxon>Bacillati</taxon>
        <taxon>Actinomycetota</taxon>
        <taxon>Actinomycetes</taxon>
        <taxon>Mycobacteriales</taxon>
        <taxon>Mycobacteriaceae</taxon>
        <taxon>Mycobacterium</taxon>
        <taxon>Mycobacterium simiae complex</taxon>
    </lineage>
</organism>
<accession>A0A2K4YCM2</accession>
<feature type="coiled-coil region" evidence="1">
    <location>
        <begin position="184"/>
        <end position="211"/>
    </location>
</feature>
<evidence type="ECO:0000313" key="5">
    <source>
        <dbReference type="Proteomes" id="UP000236318"/>
    </source>
</evidence>
<protein>
    <recommendedName>
        <fullName evidence="3">Outer membrane channel protein CpnT-like N-terminal domain-containing protein</fullName>
    </recommendedName>
</protein>
<feature type="compositionally biased region" description="Low complexity" evidence="2">
    <location>
        <begin position="575"/>
        <end position="612"/>
    </location>
</feature>
<gene>
    <name evidence="4" type="ORF">MAAFP003_3197</name>
</gene>
<keyword evidence="1" id="KW-0175">Coiled coil</keyword>
<feature type="domain" description="Outer membrane channel protein CpnT-like N-terminal" evidence="3">
    <location>
        <begin position="95"/>
        <end position="200"/>
    </location>
</feature>
<evidence type="ECO:0000256" key="2">
    <source>
        <dbReference type="SAM" id="MobiDB-lite"/>
    </source>
</evidence>
<name>A0A2K4YCM2_9MYCO</name>
<dbReference type="Proteomes" id="UP000236318">
    <property type="component" value="Unassembled WGS sequence"/>
</dbReference>
<dbReference type="Pfam" id="PF25547">
    <property type="entry name" value="WXG100_2"/>
    <property type="match status" value="1"/>
</dbReference>
<evidence type="ECO:0000313" key="4">
    <source>
        <dbReference type="EMBL" id="SOX54521.1"/>
    </source>
</evidence>
<dbReference type="AlphaFoldDB" id="A0A2K4YCM2"/>
<proteinExistence type="predicted"/>
<keyword evidence="5" id="KW-1185">Reference proteome</keyword>
<feature type="region of interest" description="Disordered" evidence="2">
    <location>
        <begin position="454"/>
        <end position="693"/>
    </location>
</feature>
<feature type="compositionally biased region" description="Pro residues" evidence="2">
    <location>
        <begin position="466"/>
        <end position="495"/>
    </location>
</feature>
<evidence type="ECO:0000259" key="3">
    <source>
        <dbReference type="Pfam" id="PF25547"/>
    </source>
</evidence>
<sequence length="848" mass="87335">MTVLTAGFGANTGLDVAGEVFGLSYQATAESLLKAAAAAINACRRNGVMIQVDASNWSQAEAASRLGGGASVLHPPAEPARIGAPGPPGTLGPGEPPPLLWAVVQSFVDDVWPNGDVVAIRSAAGCWRTFSSAVSGMQGALDGSKTLVGTQQIPEGEKINQVLSRIGVAMAKLGAQCWHMATVLDDFAGQVSKAQNDIRKLLRRLESLTDVWHDIVSILDGDALEEVKEIARDVNAVLHDLGRQAREFEHGIRLLMQVADGLVVDMEKSMRGHFTHFLGDAVGNQVATAFDFFVNANEGVVKVAAQTALGLGDLAAPWSLLDPQGAETTWKDMVQGQFRASLLNEILHPREGGAANLQMWKSLLHLDDWSTARPGLGFGENVFDGATLFMPGFGEAGAGAKAGSAAARGAEEAAEGAGAAGRAGEFAVTGGALGDIGKAGTNLSKDLDNLKLDLPKTDLPAGGRPVNPPPLEAPKVPPPRPVEPAPPGAPAPHSPTAPGGSAPGRPEAPVGPYESVPRPGEVPHGPLSAPAGGPREPASVSAAPTEHLPSRNSQLEEPNPALLPRAADGALLETPPAAAPSAQQAPALASAAPNGSPSHLAPSSAPSAELTPPGGGGWRGLGEDGSPGSPHDAAGGRSPRGPGDGWPLGRGDSTGSPHDGKPEGGKPNNGASESSDHGDGAHGDVSSMDGLSDEKRDEILSTPKGSRPDPSEYLSPEYIQRHLDKFAEGATRFMPESNLEKYGIAQRDGTSFVMPRSEADAMINGSKGGPRAMEAELGLPEGFLDSNSIVRIDISDPSEFKLRIPSGNEAGANDQWIPGGRLPNGASEAVVDGKDIPPGEYIVTDIFQ</sequence>
<feature type="compositionally biased region" description="Low complexity" evidence="2">
    <location>
        <begin position="496"/>
        <end position="505"/>
    </location>
</feature>
<evidence type="ECO:0000256" key="1">
    <source>
        <dbReference type="SAM" id="Coils"/>
    </source>
</evidence>
<comment type="caution">
    <text evidence="4">The sequence shown here is derived from an EMBL/GenBank/DDBJ whole genome shotgun (WGS) entry which is preliminary data.</text>
</comment>
<feature type="compositionally biased region" description="Gly residues" evidence="2">
    <location>
        <begin position="613"/>
        <end position="625"/>
    </location>
</feature>
<dbReference type="EMBL" id="FXEG02000003">
    <property type="protein sequence ID" value="SOX54521.1"/>
    <property type="molecule type" value="Genomic_DNA"/>
</dbReference>
<feature type="region of interest" description="Disordered" evidence="2">
    <location>
        <begin position="68"/>
        <end position="93"/>
    </location>
</feature>